<feature type="domain" description="Methyltransferase" evidence="2">
    <location>
        <begin position="92"/>
        <end position="183"/>
    </location>
</feature>
<dbReference type="OrthoDB" id="3647at2759"/>
<evidence type="ECO:0000313" key="4">
    <source>
        <dbReference type="Proteomes" id="UP000507470"/>
    </source>
</evidence>
<dbReference type="CDD" id="cd02440">
    <property type="entry name" value="AdoMet_MTases"/>
    <property type="match status" value="1"/>
</dbReference>
<dbReference type="PANTHER" id="PTHR33845:SF1">
    <property type="entry name" value="C2H2-TYPE DOMAIN-CONTAINING PROTEIN"/>
    <property type="match status" value="1"/>
</dbReference>
<evidence type="ECO:0000313" key="3">
    <source>
        <dbReference type="EMBL" id="CAC5395024.1"/>
    </source>
</evidence>
<accession>A0A6J8CJ34</accession>
<keyword evidence="4" id="KW-1185">Reference proteome</keyword>
<organism evidence="3 4">
    <name type="scientific">Mytilus coruscus</name>
    <name type="common">Sea mussel</name>
    <dbReference type="NCBI Taxonomy" id="42192"/>
    <lineage>
        <taxon>Eukaryota</taxon>
        <taxon>Metazoa</taxon>
        <taxon>Spiralia</taxon>
        <taxon>Lophotrochozoa</taxon>
        <taxon>Mollusca</taxon>
        <taxon>Bivalvia</taxon>
        <taxon>Autobranchia</taxon>
        <taxon>Pteriomorphia</taxon>
        <taxon>Mytilida</taxon>
        <taxon>Mytiloidea</taxon>
        <taxon>Mytilidae</taxon>
        <taxon>Mytilinae</taxon>
        <taxon>Mytilus</taxon>
    </lineage>
</organism>
<sequence length="481" mass="54795">MLEPVTNRIIMADEKALNYIEASPQEDASAYGANYGAHREGMTKEEVAEYYSKWGYSGKYEEDLCPERYNGPKYGAEALAQAYLGNRESIHILDIAAGTGFLGGELQKRGFKKIDGLDPAEGMLAMARKKNIYGRLICEFICEKRLPVENDTYDCTIIAGGMGEGHIPCVALHEMIRITKPGGLVVIVMREEYLDYVKEYKDRLEVLMQELEDAGKWESVSRVIVPNYSLLQMKMSVCLKVTDFFKNITFTDIKVSYTEARQGLRESNNEEEHFSEEDQDQNPEAVGDEENSPNEGGMLCCPDDGCVKSFIKHKNLDDHLLIGNCKFKLKNEPTLDMTKKMYLTKVKSKVEKTYSLSSDTVVAKENISEGWALKTRKPPTFLSKEQKLYLDEKFNIGETTRKKEDPISVAQEMRTTKVKGKKRFKMSEFLTPQQIASYFSRVSRRKKVEDNMPATIEEHVSSVREEILTKLRELPFDFYGG</sequence>
<dbReference type="Gene3D" id="3.40.50.150">
    <property type="entry name" value="Vaccinia Virus protein VP39"/>
    <property type="match status" value="1"/>
</dbReference>
<feature type="compositionally biased region" description="Acidic residues" evidence="1">
    <location>
        <begin position="273"/>
        <end position="292"/>
    </location>
</feature>
<reference evidence="3 4" key="1">
    <citation type="submission" date="2020-06" db="EMBL/GenBank/DDBJ databases">
        <authorList>
            <person name="Li R."/>
            <person name="Bekaert M."/>
        </authorList>
    </citation>
    <scope>NUCLEOTIDE SEQUENCE [LARGE SCALE GENOMIC DNA]</scope>
    <source>
        <strain evidence="4">wild</strain>
    </source>
</reference>
<dbReference type="Pfam" id="PF13649">
    <property type="entry name" value="Methyltransf_25"/>
    <property type="match status" value="1"/>
</dbReference>
<dbReference type="InterPro" id="IPR041698">
    <property type="entry name" value="Methyltransf_25"/>
</dbReference>
<dbReference type="Proteomes" id="UP000507470">
    <property type="component" value="Unassembled WGS sequence"/>
</dbReference>
<dbReference type="SUPFAM" id="SSF53335">
    <property type="entry name" value="S-adenosyl-L-methionine-dependent methyltransferases"/>
    <property type="match status" value="1"/>
</dbReference>
<gene>
    <name evidence="3" type="ORF">MCOR_29737</name>
</gene>
<evidence type="ECO:0000256" key="1">
    <source>
        <dbReference type="SAM" id="MobiDB-lite"/>
    </source>
</evidence>
<dbReference type="PANTHER" id="PTHR33845">
    <property type="entry name" value="C2H2-TYPE DOMAIN-CONTAINING PROTEIN"/>
    <property type="match status" value="1"/>
</dbReference>
<dbReference type="EMBL" id="CACVKT020005427">
    <property type="protein sequence ID" value="CAC5395024.1"/>
    <property type="molecule type" value="Genomic_DNA"/>
</dbReference>
<dbReference type="InterPro" id="IPR029063">
    <property type="entry name" value="SAM-dependent_MTases_sf"/>
</dbReference>
<protein>
    <recommendedName>
        <fullName evidence="2">Methyltransferase domain-containing protein</fullName>
    </recommendedName>
</protein>
<evidence type="ECO:0000259" key="2">
    <source>
        <dbReference type="Pfam" id="PF13649"/>
    </source>
</evidence>
<proteinExistence type="predicted"/>
<feature type="region of interest" description="Disordered" evidence="1">
    <location>
        <begin position="264"/>
        <end position="294"/>
    </location>
</feature>
<dbReference type="AlphaFoldDB" id="A0A6J8CJ34"/>
<name>A0A6J8CJ34_MYTCO</name>